<accession>A0A9W4UHH1</accession>
<evidence type="ECO:0000313" key="1">
    <source>
        <dbReference type="EMBL" id="CAI6336623.1"/>
    </source>
</evidence>
<evidence type="ECO:0000313" key="2">
    <source>
        <dbReference type="Proteomes" id="UP001152607"/>
    </source>
</evidence>
<name>A0A9W4UHH1_9PLEO</name>
<sequence length="80" mass="8813">MIGSLYPNPTLPFPIPIFIDKTIVSYFNDFLVLTRGMQGHFSWASAVGSRPHAFGSYKTLLLSIAPRAKCQSTPGQLTIK</sequence>
<keyword evidence="2" id="KW-1185">Reference proteome</keyword>
<comment type="caution">
    <text evidence="1">The sequence shown here is derived from an EMBL/GenBank/DDBJ whole genome shotgun (WGS) entry which is preliminary data.</text>
</comment>
<dbReference type="Proteomes" id="UP001152607">
    <property type="component" value="Unassembled WGS sequence"/>
</dbReference>
<gene>
    <name evidence="1" type="ORF">PDIGIT_LOCUS9727</name>
</gene>
<reference evidence="1" key="1">
    <citation type="submission" date="2023-01" db="EMBL/GenBank/DDBJ databases">
        <authorList>
            <person name="Van Ghelder C."/>
            <person name="Rancurel C."/>
        </authorList>
    </citation>
    <scope>NUCLEOTIDE SEQUENCE</scope>
    <source>
        <strain evidence="1">CNCM I-4278</strain>
    </source>
</reference>
<organism evidence="1 2">
    <name type="scientific">Periconia digitata</name>
    <dbReference type="NCBI Taxonomy" id="1303443"/>
    <lineage>
        <taxon>Eukaryota</taxon>
        <taxon>Fungi</taxon>
        <taxon>Dikarya</taxon>
        <taxon>Ascomycota</taxon>
        <taxon>Pezizomycotina</taxon>
        <taxon>Dothideomycetes</taxon>
        <taxon>Pleosporomycetidae</taxon>
        <taxon>Pleosporales</taxon>
        <taxon>Massarineae</taxon>
        <taxon>Periconiaceae</taxon>
        <taxon>Periconia</taxon>
    </lineage>
</organism>
<dbReference type="AlphaFoldDB" id="A0A9W4UHH1"/>
<protein>
    <submittedName>
        <fullName evidence="1">Uncharacterized protein</fullName>
    </submittedName>
</protein>
<proteinExistence type="predicted"/>
<dbReference type="EMBL" id="CAOQHR010000006">
    <property type="protein sequence ID" value="CAI6336623.1"/>
    <property type="molecule type" value="Genomic_DNA"/>
</dbReference>